<dbReference type="InterPro" id="IPR053790">
    <property type="entry name" value="P5CR-like_CS"/>
</dbReference>
<evidence type="ECO:0000256" key="8">
    <source>
        <dbReference type="RuleBase" id="RU003903"/>
    </source>
</evidence>
<dbReference type="PROSITE" id="PS00521">
    <property type="entry name" value="P5CR"/>
    <property type="match status" value="1"/>
</dbReference>
<accession>A0AAE4JZU4</accession>
<keyword evidence="12" id="KW-1185">Reference proteome</keyword>
<keyword evidence="5 8" id="KW-0028">Amino-acid biosynthesis</keyword>
<dbReference type="NCBIfam" id="TIGR00112">
    <property type="entry name" value="proC"/>
    <property type="match status" value="1"/>
</dbReference>
<feature type="binding site" evidence="7">
    <location>
        <begin position="10"/>
        <end position="15"/>
    </location>
    <ligand>
        <name>NADP(+)</name>
        <dbReference type="ChEBI" id="CHEBI:58349"/>
    </ligand>
</feature>
<dbReference type="GO" id="GO:0055129">
    <property type="term" value="P:L-proline biosynthetic process"/>
    <property type="evidence" value="ECO:0007669"/>
    <property type="project" value="UniProtKB-UniRule"/>
</dbReference>
<dbReference type="HAMAP" id="MF_01925">
    <property type="entry name" value="P5C_reductase"/>
    <property type="match status" value="1"/>
</dbReference>
<dbReference type="EC" id="1.5.1.2" evidence="5 6"/>
<dbReference type="EMBL" id="JAVMIP010000010">
    <property type="protein sequence ID" value="MDS3861222.1"/>
    <property type="molecule type" value="Genomic_DNA"/>
</dbReference>
<dbReference type="GO" id="GO:0004735">
    <property type="term" value="F:pyrroline-5-carboxylate reductase activity"/>
    <property type="evidence" value="ECO:0007669"/>
    <property type="project" value="UniProtKB-UniRule"/>
</dbReference>
<proteinExistence type="inferred from homology"/>
<comment type="catalytic activity">
    <reaction evidence="5 8">
        <text>L-proline + NADP(+) = (S)-1-pyrroline-5-carboxylate + NADPH + 2 H(+)</text>
        <dbReference type="Rhea" id="RHEA:14109"/>
        <dbReference type="ChEBI" id="CHEBI:15378"/>
        <dbReference type="ChEBI" id="CHEBI:17388"/>
        <dbReference type="ChEBI" id="CHEBI:57783"/>
        <dbReference type="ChEBI" id="CHEBI:58349"/>
        <dbReference type="ChEBI" id="CHEBI:60039"/>
        <dbReference type="EC" id="1.5.1.2"/>
    </reaction>
</comment>
<evidence type="ECO:0000259" key="9">
    <source>
        <dbReference type="Pfam" id="PF03807"/>
    </source>
</evidence>
<dbReference type="Gene3D" id="3.40.50.720">
    <property type="entry name" value="NAD(P)-binding Rossmann-like Domain"/>
    <property type="match status" value="1"/>
</dbReference>
<dbReference type="InterPro" id="IPR008927">
    <property type="entry name" value="6-PGluconate_DH-like_C_sf"/>
</dbReference>
<evidence type="ECO:0000256" key="3">
    <source>
        <dbReference type="ARBA" id="ARBA00023002"/>
    </source>
</evidence>
<feature type="domain" description="Pyrroline-5-carboxylate reductase catalytic N-terminal" evidence="9">
    <location>
        <begin position="7"/>
        <end position="98"/>
    </location>
</feature>
<dbReference type="PANTHER" id="PTHR11645:SF0">
    <property type="entry name" value="PYRROLINE-5-CARBOXYLATE REDUCTASE 3"/>
    <property type="match status" value="1"/>
</dbReference>
<dbReference type="Proteomes" id="UP001268256">
    <property type="component" value="Unassembled WGS sequence"/>
</dbReference>
<evidence type="ECO:0000256" key="2">
    <source>
        <dbReference type="ARBA" id="ARBA00022857"/>
    </source>
</evidence>
<comment type="catalytic activity">
    <reaction evidence="5">
        <text>L-proline + NAD(+) = (S)-1-pyrroline-5-carboxylate + NADH + 2 H(+)</text>
        <dbReference type="Rhea" id="RHEA:14105"/>
        <dbReference type="ChEBI" id="CHEBI:15378"/>
        <dbReference type="ChEBI" id="CHEBI:17388"/>
        <dbReference type="ChEBI" id="CHEBI:57540"/>
        <dbReference type="ChEBI" id="CHEBI:57945"/>
        <dbReference type="ChEBI" id="CHEBI:60039"/>
        <dbReference type="EC" id="1.5.1.2"/>
    </reaction>
</comment>
<dbReference type="InterPro" id="IPR000304">
    <property type="entry name" value="Pyrroline-COOH_reductase"/>
</dbReference>
<organism evidence="11 12">
    <name type="scientific">Pseudocalidococcus azoricus BACA0444</name>
    <dbReference type="NCBI Taxonomy" id="2918990"/>
    <lineage>
        <taxon>Bacteria</taxon>
        <taxon>Bacillati</taxon>
        <taxon>Cyanobacteriota</taxon>
        <taxon>Cyanophyceae</taxon>
        <taxon>Acaryochloridales</taxon>
        <taxon>Thermosynechococcaceae</taxon>
        <taxon>Pseudocalidococcus</taxon>
        <taxon>Pseudocalidococcus azoricus</taxon>
    </lineage>
</organism>
<dbReference type="Pfam" id="PF14748">
    <property type="entry name" value="P5CR_dimer"/>
    <property type="match status" value="1"/>
</dbReference>
<comment type="subcellular location">
    <subcellularLocation>
        <location evidence="5">Cytoplasm</location>
    </subcellularLocation>
</comment>
<feature type="domain" description="Pyrroline-5-carboxylate reductase dimerisation" evidence="10">
    <location>
        <begin position="162"/>
        <end position="266"/>
    </location>
</feature>
<evidence type="ECO:0000313" key="11">
    <source>
        <dbReference type="EMBL" id="MDS3861222.1"/>
    </source>
</evidence>
<comment type="similarity">
    <text evidence="1 5 8">Belongs to the pyrroline-5-carboxylate reductase family.</text>
</comment>
<reference evidence="12" key="1">
    <citation type="submission" date="2023-07" db="EMBL/GenBank/DDBJ databases">
        <authorList>
            <person name="Luz R."/>
            <person name="Cordeiro R."/>
            <person name="Fonseca A."/>
            <person name="Goncalves V."/>
        </authorList>
    </citation>
    <scope>NUCLEOTIDE SEQUENCE [LARGE SCALE GENOMIC DNA]</scope>
    <source>
        <strain evidence="12">BACA0444</strain>
    </source>
</reference>
<gene>
    <name evidence="5 11" type="primary">proC</name>
    <name evidence="11" type="ORF">RIF25_10430</name>
</gene>
<evidence type="ECO:0000259" key="10">
    <source>
        <dbReference type="Pfam" id="PF14748"/>
    </source>
</evidence>
<evidence type="ECO:0000256" key="6">
    <source>
        <dbReference type="NCBIfam" id="TIGR00112"/>
    </source>
</evidence>
<dbReference type="Pfam" id="PF03807">
    <property type="entry name" value="F420_oxidored"/>
    <property type="match status" value="1"/>
</dbReference>
<protein>
    <recommendedName>
        <fullName evidence="5 6">Pyrroline-5-carboxylate reductase</fullName>
        <shortName evidence="5">P5C reductase</shortName>
        <shortName evidence="5">P5CR</shortName>
        <ecNumber evidence="5 6">1.5.1.2</ecNumber>
    </recommendedName>
    <alternativeName>
        <fullName evidence="5">PCA reductase</fullName>
    </alternativeName>
</protein>
<keyword evidence="3 5" id="KW-0560">Oxidoreductase</keyword>
<evidence type="ECO:0000256" key="7">
    <source>
        <dbReference type="PIRSR" id="PIRSR000193-1"/>
    </source>
</evidence>
<sequence>MTTLPQLGILGCGVMAEAILSRLLAQGYYQPDQVIVTALSGQRQAWLGETYGVKIAPTNRDLLQAPTLLLSIKPQVFPDILQELDPPIVSSGLLLSIVTGINLGSLEQAFPGRGIIRAVPNTPVLVGAGITAIAGLPTLTAQELQQAETFFKVIGEVITVPEKLLNSVTALAGSGPAFAALILEALTDGGVLVGLPRATAQKLVLATMSGTIKLLQEKNLHPGQLKDQVTSPGGTTITGLSVLESAGVRGALIKTIQAAQARAIELGNALESNKQT</sequence>
<dbReference type="FunFam" id="1.10.3730.10:FF:000001">
    <property type="entry name" value="Pyrroline-5-carboxylate reductase"/>
    <property type="match status" value="1"/>
</dbReference>
<evidence type="ECO:0000256" key="5">
    <source>
        <dbReference type="HAMAP-Rule" id="MF_01925"/>
    </source>
</evidence>
<dbReference type="RefSeq" id="WP_322878469.1">
    <property type="nucleotide sequence ID" value="NZ_JAVMIP010000010.1"/>
</dbReference>
<keyword evidence="5" id="KW-0963">Cytoplasm</keyword>
<evidence type="ECO:0000256" key="4">
    <source>
        <dbReference type="ARBA" id="ARBA00058118"/>
    </source>
</evidence>
<dbReference type="PIRSF" id="PIRSF000193">
    <property type="entry name" value="Pyrrol-5-carb_rd"/>
    <property type="match status" value="1"/>
</dbReference>
<keyword evidence="5 8" id="KW-0641">Proline biosynthesis</keyword>
<evidence type="ECO:0000256" key="1">
    <source>
        <dbReference type="ARBA" id="ARBA00005525"/>
    </source>
</evidence>
<dbReference type="InterPro" id="IPR029036">
    <property type="entry name" value="P5CR_dimer"/>
</dbReference>
<keyword evidence="2 5" id="KW-0521">NADP</keyword>
<dbReference type="InterPro" id="IPR036291">
    <property type="entry name" value="NAD(P)-bd_dom_sf"/>
</dbReference>
<dbReference type="AlphaFoldDB" id="A0AAE4JZU4"/>
<dbReference type="SUPFAM" id="SSF48179">
    <property type="entry name" value="6-phosphogluconate dehydrogenase C-terminal domain-like"/>
    <property type="match status" value="1"/>
</dbReference>
<comment type="pathway">
    <text evidence="5 8">Amino-acid biosynthesis; L-proline biosynthesis; L-proline from L-glutamate 5-semialdehyde: step 1/1.</text>
</comment>
<comment type="caution">
    <text evidence="11">The sequence shown here is derived from an EMBL/GenBank/DDBJ whole genome shotgun (WGS) entry which is preliminary data.</text>
</comment>
<dbReference type="GO" id="GO:0005737">
    <property type="term" value="C:cytoplasm"/>
    <property type="evidence" value="ECO:0007669"/>
    <property type="project" value="UniProtKB-SubCell"/>
</dbReference>
<dbReference type="SUPFAM" id="SSF51735">
    <property type="entry name" value="NAD(P)-binding Rossmann-fold domains"/>
    <property type="match status" value="1"/>
</dbReference>
<name>A0AAE4JZU4_9CYAN</name>
<dbReference type="Gene3D" id="1.10.3730.10">
    <property type="entry name" value="ProC C-terminal domain-like"/>
    <property type="match status" value="1"/>
</dbReference>
<dbReference type="PANTHER" id="PTHR11645">
    <property type="entry name" value="PYRROLINE-5-CARBOXYLATE REDUCTASE"/>
    <property type="match status" value="1"/>
</dbReference>
<dbReference type="InterPro" id="IPR028939">
    <property type="entry name" value="P5C_Rdtase_cat_N"/>
</dbReference>
<feature type="binding site" evidence="7">
    <location>
        <position position="59"/>
    </location>
    <ligand>
        <name>NADPH</name>
        <dbReference type="ChEBI" id="CHEBI:57783"/>
    </ligand>
</feature>
<evidence type="ECO:0000313" key="12">
    <source>
        <dbReference type="Proteomes" id="UP001268256"/>
    </source>
</evidence>
<comment type="function">
    <text evidence="4 5">Catalyzes the reduction of 1-pyrroline-5-carboxylate (PCA) to L-proline.</text>
</comment>